<feature type="transmembrane region" description="Helical" evidence="9">
    <location>
        <begin position="99"/>
        <end position="120"/>
    </location>
</feature>
<organism evidence="11 12">
    <name type="scientific">Thermanaerothrix solaris</name>
    <dbReference type="NCBI Taxonomy" id="3058434"/>
    <lineage>
        <taxon>Bacteria</taxon>
        <taxon>Bacillati</taxon>
        <taxon>Chloroflexota</taxon>
        <taxon>Anaerolineae</taxon>
        <taxon>Anaerolineales</taxon>
        <taxon>Anaerolineaceae</taxon>
        <taxon>Thermanaerothrix</taxon>
    </lineage>
</organism>
<evidence type="ECO:0000313" key="12">
    <source>
        <dbReference type="Proteomes" id="UP001254165"/>
    </source>
</evidence>
<keyword evidence="8 9" id="KW-0472">Membrane</keyword>
<keyword evidence="5 9" id="KW-0106">Calcium</keyword>
<gene>
    <name evidence="11" type="primary">cax</name>
    <name evidence="11" type="ORF">QYE77_03265</name>
</gene>
<proteinExistence type="inferred from homology"/>
<dbReference type="Gene3D" id="1.20.1420.30">
    <property type="entry name" value="NCX, central ion-binding region"/>
    <property type="match status" value="1"/>
</dbReference>
<name>A0ABU3NMT5_9CHLR</name>
<comment type="caution">
    <text evidence="11">The sequence shown here is derived from an EMBL/GenBank/DDBJ whole genome shotgun (WGS) entry which is preliminary data.</text>
</comment>
<keyword evidence="6 9" id="KW-1133">Transmembrane helix</keyword>
<evidence type="ECO:0000256" key="5">
    <source>
        <dbReference type="ARBA" id="ARBA00022837"/>
    </source>
</evidence>
<keyword evidence="4 9" id="KW-0812">Transmembrane</keyword>
<evidence type="ECO:0000256" key="4">
    <source>
        <dbReference type="ARBA" id="ARBA00022692"/>
    </source>
</evidence>
<protein>
    <recommendedName>
        <fullName evidence="9">Ca(2+)/H(+) antiporter</fullName>
    </recommendedName>
</protein>
<dbReference type="PANTHER" id="PTHR31503">
    <property type="entry name" value="VACUOLAR CALCIUM ION TRANSPORTER"/>
    <property type="match status" value="1"/>
</dbReference>
<feature type="transmembrane region" description="Helical" evidence="9">
    <location>
        <begin position="247"/>
        <end position="269"/>
    </location>
</feature>
<dbReference type="InterPro" id="IPR004798">
    <property type="entry name" value="CAX-like"/>
</dbReference>
<feature type="transmembrane region" description="Helical" evidence="9">
    <location>
        <begin position="208"/>
        <end position="227"/>
    </location>
</feature>
<keyword evidence="12" id="KW-1185">Reference proteome</keyword>
<feature type="domain" description="Sodium/calcium exchanger membrane region" evidence="10">
    <location>
        <begin position="213"/>
        <end position="353"/>
    </location>
</feature>
<feature type="transmembrane region" description="Helical" evidence="9">
    <location>
        <begin position="12"/>
        <end position="28"/>
    </location>
</feature>
<feature type="transmembrane region" description="Helical" evidence="9">
    <location>
        <begin position="34"/>
        <end position="54"/>
    </location>
</feature>
<dbReference type="InterPro" id="IPR044880">
    <property type="entry name" value="NCX_ion-bd_dom_sf"/>
</dbReference>
<sequence>MAVKIGVLLKDPMKWLLIAALLAILAKIQGWGDYWVFGLSALGLIPLAGLIGEATEALASHTGPRIGGLLNATLGNAAELIITLVAVRAGLLELVKASITGSILGNLLFVMGFSMLVGGLRHGVQKFDRRQASNYAILLLISVVALLIPSLFSHSIGPENSPSVEALSLGVAGIMIILYAAGLIYSLRGARNPVAISGTQMEMVVPHWGVRTAVGVLAVATFGVVILSELLVGVVEHVVASLGVSEFFLGIILIPVIGNVAEHLVAVNVAAQNRMELSLEIAVSSSLQIALFVAPLLVFVSLIMGNPLTLIFNPFELIALTATIFMAALVAMDGESNWLEGAALLAVYLILGLAFFLLPTSG</sequence>
<evidence type="ECO:0000256" key="7">
    <source>
        <dbReference type="ARBA" id="ARBA00023065"/>
    </source>
</evidence>
<evidence type="ECO:0000256" key="3">
    <source>
        <dbReference type="ARBA" id="ARBA00022568"/>
    </source>
</evidence>
<feature type="transmembrane region" description="Helical" evidence="9">
    <location>
        <begin position="338"/>
        <end position="358"/>
    </location>
</feature>
<keyword evidence="2 9" id="KW-0813">Transport</keyword>
<evidence type="ECO:0000259" key="10">
    <source>
        <dbReference type="Pfam" id="PF01699"/>
    </source>
</evidence>
<feature type="transmembrane region" description="Helical" evidence="9">
    <location>
        <begin position="310"/>
        <end position="331"/>
    </location>
</feature>
<comment type="function">
    <text evidence="9">Ca(+)/H(+) antiporter that extrudes calcium in exchange for external protons.</text>
</comment>
<feature type="domain" description="Sodium/calcium exchanger membrane region" evidence="10">
    <location>
        <begin position="34"/>
        <end position="187"/>
    </location>
</feature>
<dbReference type="InterPro" id="IPR004713">
    <property type="entry name" value="CaH_exchang"/>
</dbReference>
<comment type="subcellular location">
    <subcellularLocation>
        <location evidence="1">Endomembrane system</location>
        <topology evidence="1">Multi-pass membrane protein</topology>
    </subcellularLocation>
</comment>
<feature type="transmembrane region" description="Helical" evidence="9">
    <location>
        <begin position="281"/>
        <end position="304"/>
    </location>
</feature>
<keyword evidence="3 9" id="KW-0109">Calcium transport</keyword>
<reference evidence="11 12" key="1">
    <citation type="submission" date="2023-07" db="EMBL/GenBank/DDBJ databases">
        <title>Novel species of Thermanaerothrix with wide hydrolytic capabilities.</title>
        <authorList>
            <person name="Zayulina K.S."/>
            <person name="Podosokorskaya O.A."/>
            <person name="Elcheninov A.G."/>
        </authorList>
    </citation>
    <scope>NUCLEOTIDE SEQUENCE [LARGE SCALE GENOMIC DNA]</scope>
    <source>
        <strain evidence="11 12">4228-RoL</strain>
    </source>
</reference>
<evidence type="ECO:0000256" key="1">
    <source>
        <dbReference type="ARBA" id="ARBA00004127"/>
    </source>
</evidence>
<dbReference type="Pfam" id="PF01699">
    <property type="entry name" value="Na_Ca_ex"/>
    <property type="match status" value="2"/>
</dbReference>
<evidence type="ECO:0000256" key="2">
    <source>
        <dbReference type="ARBA" id="ARBA00022448"/>
    </source>
</evidence>
<keyword evidence="7 9" id="KW-0406">Ion transport</keyword>
<feature type="transmembrane region" description="Helical" evidence="9">
    <location>
        <begin position="66"/>
        <end position="87"/>
    </location>
</feature>
<dbReference type="EMBL" id="JAUHMF010000001">
    <property type="protein sequence ID" value="MDT8897272.1"/>
    <property type="molecule type" value="Genomic_DNA"/>
</dbReference>
<dbReference type="Proteomes" id="UP001254165">
    <property type="component" value="Unassembled WGS sequence"/>
</dbReference>
<dbReference type="RefSeq" id="WP_315623925.1">
    <property type="nucleotide sequence ID" value="NZ_JAUHMF010000001.1"/>
</dbReference>
<evidence type="ECO:0000313" key="11">
    <source>
        <dbReference type="EMBL" id="MDT8897272.1"/>
    </source>
</evidence>
<evidence type="ECO:0000256" key="9">
    <source>
        <dbReference type="RuleBase" id="RU365028"/>
    </source>
</evidence>
<dbReference type="InterPro" id="IPR004837">
    <property type="entry name" value="NaCa_Exmemb"/>
</dbReference>
<dbReference type="PANTHER" id="PTHR31503:SF22">
    <property type="entry name" value="VACUOLAR CALCIUM ION TRANSPORTER"/>
    <property type="match status" value="1"/>
</dbReference>
<feature type="transmembrane region" description="Helical" evidence="9">
    <location>
        <begin position="166"/>
        <end position="187"/>
    </location>
</feature>
<evidence type="ECO:0000256" key="6">
    <source>
        <dbReference type="ARBA" id="ARBA00022989"/>
    </source>
</evidence>
<evidence type="ECO:0000256" key="8">
    <source>
        <dbReference type="ARBA" id="ARBA00023136"/>
    </source>
</evidence>
<comment type="similarity">
    <text evidence="9">Belongs to the Ca(2+):cation antiporter (CaCA) (TC 2.A.19) family.</text>
</comment>
<keyword evidence="9" id="KW-0050">Antiport</keyword>
<feature type="transmembrane region" description="Helical" evidence="9">
    <location>
        <begin position="132"/>
        <end position="154"/>
    </location>
</feature>
<accession>A0ABU3NMT5</accession>
<dbReference type="NCBIfam" id="TIGR00378">
    <property type="entry name" value="cax"/>
    <property type="match status" value="1"/>
</dbReference>